<proteinExistence type="predicted"/>
<accession>A0ABY4NS27</accession>
<evidence type="ECO:0000313" key="1">
    <source>
        <dbReference type="EMBL" id="UQS22862.1"/>
    </source>
</evidence>
<reference evidence="1" key="1">
    <citation type="submission" date="2022-01" db="EMBL/GenBank/DDBJ databases">
        <title>PSI-footprinting approach for the identification of protein synthesis inhibitor producers.</title>
        <authorList>
            <person name="Handel F."/>
            <person name="Kulik A."/>
            <person name="Wex K.W."/>
            <person name="Berscheid A."/>
            <person name="Saur J.S."/>
            <person name="Winkler A."/>
            <person name="Wibberg D."/>
            <person name="Kalinowski J."/>
            <person name="Broetz-Oesterhelt H."/>
            <person name="Mast Y."/>
        </authorList>
    </citation>
    <scope>NUCLEOTIDE SEQUENCE</scope>
    <source>
        <strain evidence="1">KNN 49.3e</strain>
    </source>
</reference>
<gene>
    <name evidence="1" type="ORF">L1857_08545</name>
</gene>
<name>A0ABY4NS27_9PSEU</name>
<protein>
    <submittedName>
        <fullName evidence="1">Uncharacterized protein</fullName>
    </submittedName>
</protein>
<dbReference type="Proteomes" id="UP000830158">
    <property type="component" value="Chromosome"/>
</dbReference>
<sequence length="160" mass="17879">MSELSPADAEELHRNNDLRKLGFEPETLVANQTPHFTIEDIKAALFSSTFSNPKTLTVKLHKGRTVQVAITKVEPRYAVNSLKLEADENSPATCYEHPDWYMEGWVVDGIATATAQGLRVRMFVYAGGDDSPEPDDMYAQVIPTYSYSEGEVFYVSIPDD</sequence>
<organism evidence="1 2">
    <name type="scientific">Amycolatopsis thermalba</name>
    <dbReference type="NCBI Taxonomy" id="944492"/>
    <lineage>
        <taxon>Bacteria</taxon>
        <taxon>Bacillati</taxon>
        <taxon>Actinomycetota</taxon>
        <taxon>Actinomycetes</taxon>
        <taxon>Pseudonocardiales</taxon>
        <taxon>Pseudonocardiaceae</taxon>
        <taxon>Amycolatopsis</taxon>
    </lineage>
</organism>
<keyword evidence="2" id="KW-1185">Reference proteome</keyword>
<evidence type="ECO:0000313" key="2">
    <source>
        <dbReference type="Proteomes" id="UP000830158"/>
    </source>
</evidence>
<dbReference type="RefSeq" id="WP_116112863.1">
    <property type="nucleotide sequence ID" value="NZ_CP091196.1"/>
</dbReference>
<dbReference type="EMBL" id="CP091196">
    <property type="protein sequence ID" value="UQS22862.1"/>
    <property type="molecule type" value="Genomic_DNA"/>
</dbReference>